<evidence type="ECO:0000256" key="1">
    <source>
        <dbReference type="SAM" id="MobiDB-lite"/>
    </source>
</evidence>
<name>A0A1G4K456_9SACH</name>
<evidence type="ECO:0000313" key="4">
    <source>
        <dbReference type="Proteomes" id="UP000190274"/>
    </source>
</evidence>
<proteinExistence type="predicted"/>
<dbReference type="OrthoDB" id="4070686at2759"/>
<keyword evidence="4" id="KW-1185">Reference proteome</keyword>
<accession>A0A1G4K456</accession>
<feature type="domain" description="Telomere-associated protein Rif1 N-terminal" evidence="2">
    <location>
        <begin position="215"/>
        <end position="594"/>
    </location>
</feature>
<sequence length="1545" mass="174011">MNTSPGNSQKHARALDMLEKHISQQNKRVKGNNYVALSSMLQPLSGSSRLPAPSQSRPFTRSLNGPSPFRQTVREDAAGQESPTRLRSSPLRKSVAFSDKVDSSPPQEALNSSPRPSSMAKAPRPILKFSDSPIRIKTSPRRSRGSSSSSSDHRLPLELSRHDSTNPLTLDYWICGEVHSLVDINSIAEFRAILTGGLYFLSKATPAAKERFFEFYATFNNIMPVYSSAIYSDVKEKKLQILINNIDLILSTCVPQLIEFQNVLLKSSRKDPFVSRTYVQIVRFLTTIFSNFRLIRACEKNPIFLSSLQRVVDGCIETMEHSNSNKVMITAQLAFLRDEQCAIQRISAPRIGAIIKAMGRMKRIESTNLLSEKLLLLKTFLGKYTKVMLDTIEYWLPTEVCIQLIKTGDSFSSKICSICVSILLDLLKKCLQDSTHQNILCVLKQPAARHYAHSDILECQTDRTLEELLLARVEDFIVDKDEPRLALDLWLALVGLLFNAKNEIKTLCEEPINPWLAVNLRYQGTDDYHLKTLAFRSWRIVTFLICYRGFGDAGILNQQLCNTLLLPFRSTEAAGEHLRDQDYYVMRGVLYMVLCNNNKNLLDFALRNIVQSLLLDKSMNFSNNNRCYVLEVLNHMLCQPQSLSANKSDFNPLKVVASAGVKIEEFPPLTQSFHDTYWKLILDLAIELNKNCGSETRETCFEFLILAIAKIPHQSVSGSMRDICLEALSGSMKAVFMNSSRIISVLTTCMLVFQSHMWSTATSALQFREVISTIIRSRNLTLLDILKPVAENTKDVLSDLEVYNFFLMFKDSVITSYVSNAVTSKIRSAEISQSAFAALLSIAEKISTENVASTVMTICDKLQRELARNEHDIMNSLDLDALQKYLRLRLSSFTRPIDSEFMYYFGKTVRSHQQLQTALHVLLSPQEFSQLVLPTIMLESLNNANKPHCYLSWWEPCIMKYPKMALPEVLMHFDALCKHVQLWFIRRVLVSSRDSEIPLCFSFIENILNSPSDGWWRSNLEFQSLQCSFLNMCWLKNESELLARAIRMLVAVNYIAPIKDLLLTNPEAATNALETSTLIMLIEKTDDDKNSIIQLLKDRIRANNLTIALDALEIALTYETKRTFSACKNEFLELLLDTEETIVHEKKRTLTLLESSLAYLTSEDNSLLHRVLRKLFSRLPTDMGSLVFEQLSILRRAPSINPDEFPELRNLRENLASGVQILTLDQPIDCIKLGGIPGETTSRLNYAGHSINVTSYDSEAAFLGYKSIIPNVEGTMVEKDQLETRCPTDVTESTSTTKEDGQQSNVVPCCGTSAPSNFPGELSRKLQSQDNHINEVSNLSTFEDHNRLKTKSKLKTAKTSSTKTKCIAHEATLPLDETVGPELPKLLPPPVCGPSSQNIGLDKKFEKPEEPARARASSLEVNGTAVPKIPIFNSRKLSGNIDSDSSSQQANELLGSGQPKVQACTTDDSPKGEQTQDPVNFSYPTSPQETILMSDRKTRMIVQIIKQFGKTEFGQLSDTQKAYLKSSILRFVTNTEAKQTQQNIE</sequence>
<feature type="region of interest" description="Disordered" evidence="1">
    <location>
        <begin position="1287"/>
        <end position="1307"/>
    </location>
</feature>
<feature type="compositionally biased region" description="Polar residues" evidence="1">
    <location>
        <begin position="104"/>
        <end position="116"/>
    </location>
</feature>
<feature type="compositionally biased region" description="Polar residues" evidence="1">
    <location>
        <begin position="43"/>
        <end position="65"/>
    </location>
</feature>
<dbReference type="STRING" id="1266660.A0A1G4K456"/>
<dbReference type="EMBL" id="LT598461">
    <property type="protein sequence ID" value="SCU98390.1"/>
    <property type="molecule type" value="Genomic_DNA"/>
</dbReference>
<reference evidence="3 4" key="1">
    <citation type="submission" date="2016-03" db="EMBL/GenBank/DDBJ databases">
        <authorList>
            <person name="Devillers H."/>
        </authorList>
    </citation>
    <scope>NUCLEOTIDE SEQUENCE [LARGE SCALE GENOMIC DNA]</scope>
    <source>
        <strain evidence="3">CBS 10888</strain>
    </source>
</reference>
<organism evidence="3 4">
    <name type="scientific">Lachancea dasiensis</name>
    <dbReference type="NCBI Taxonomy" id="1072105"/>
    <lineage>
        <taxon>Eukaryota</taxon>
        <taxon>Fungi</taxon>
        <taxon>Dikarya</taxon>
        <taxon>Ascomycota</taxon>
        <taxon>Saccharomycotina</taxon>
        <taxon>Saccharomycetes</taxon>
        <taxon>Saccharomycetales</taxon>
        <taxon>Saccharomycetaceae</taxon>
        <taxon>Lachancea</taxon>
    </lineage>
</organism>
<evidence type="ECO:0000313" key="3">
    <source>
        <dbReference type="EMBL" id="SCU98390.1"/>
    </source>
</evidence>
<dbReference type="InterPro" id="IPR022031">
    <property type="entry name" value="Rif1_N"/>
</dbReference>
<dbReference type="Proteomes" id="UP000190274">
    <property type="component" value="Chromosome H"/>
</dbReference>
<dbReference type="Pfam" id="PF12231">
    <property type="entry name" value="Rif1_N"/>
    <property type="match status" value="1"/>
</dbReference>
<evidence type="ECO:0000259" key="2">
    <source>
        <dbReference type="Pfam" id="PF12231"/>
    </source>
</evidence>
<feature type="compositionally biased region" description="Polar residues" evidence="1">
    <location>
        <begin position="1437"/>
        <end position="1451"/>
    </location>
</feature>
<feature type="region of interest" description="Disordered" evidence="1">
    <location>
        <begin position="43"/>
        <end position="159"/>
    </location>
</feature>
<feature type="compositionally biased region" description="Polar residues" evidence="1">
    <location>
        <begin position="1463"/>
        <end position="1484"/>
    </location>
</feature>
<feature type="region of interest" description="Disordered" evidence="1">
    <location>
        <begin position="1437"/>
        <end position="1484"/>
    </location>
</feature>
<gene>
    <name evidence="3" type="ORF">LADA_0H12706G</name>
</gene>
<feature type="compositionally biased region" description="Polar residues" evidence="1">
    <location>
        <begin position="1290"/>
        <end position="1306"/>
    </location>
</feature>
<protein>
    <submittedName>
        <fullName evidence="3">LADA_0H12706g1_1</fullName>
    </submittedName>
</protein>